<reference evidence="3" key="1">
    <citation type="submission" date="2018-12" db="EMBL/GenBank/DDBJ databases">
        <title>Bacillus chawlae sp. nov., Bacillus glennii sp. nov., and Bacillus saganii sp. nov. Isolated from the Vehicle Assembly Building at Kennedy Space Center where the Viking Spacecraft were Assembled.</title>
        <authorList>
            <person name="Seuylemezian A."/>
            <person name="Vaishampayan P."/>
        </authorList>
    </citation>
    <scope>NUCLEOTIDE SEQUENCE [LARGE SCALE GENOMIC DNA]</scope>
    <source>
        <strain evidence="3">DSM 13966</strain>
    </source>
</reference>
<dbReference type="RefSeq" id="WP_125481208.1">
    <property type="nucleotide sequence ID" value="NZ_RSFW01000019.1"/>
</dbReference>
<keyword evidence="1" id="KW-0472">Membrane</keyword>
<gene>
    <name evidence="2" type="ORF">EJA10_16930</name>
</gene>
<keyword evidence="1" id="KW-1133">Transmembrane helix</keyword>
<comment type="caution">
    <text evidence="2">The sequence shown here is derived from an EMBL/GenBank/DDBJ whole genome shotgun (WGS) entry which is preliminary data.</text>
</comment>
<evidence type="ECO:0000313" key="2">
    <source>
        <dbReference type="EMBL" id="RSD25489.1"/>
    </source>
</evidence>
<feature type="transmembrane region" description="Helical" evidence="1">
    <location>
        <begin position="20"/>
        <end position="40"/>
    </location>
</feature>
<proteinExistence type="predicted"/>
<protein>
    <submittedName>
        <fullName evidence="2">Uncharacterized protein</fullName>
    </submittedName>
</protein>
<evidence type="ECO:0000313" key="3">
    <source>
        <dbReference type="Proteomes" id="UP000279911"/>
    </source>
</evidence>
<evidence type="ECO:0000256" key="1">
    <source>
        <dbReference type="SAM" id="Phobius"/>
    </source>
</evidence>
<organism evidence="2 3">
    <name type="scientific">Mesobacillus subterraneus</name>
    <dbReference type="NCBI Taxonomy" id="285983"/>
    <lineage>
        <taxon>Bacteria</taxon>
        <taxon>Bacillati</taxon>
        <taxon>Bacillota</taxon>
        <taxon>Bacilli</taxon>
        <taxon>Bacillales</taxon>
        <taxon>Bacillaceae</taxon>
        <taxon>Mesobacillus</taxon>
    </lineage>
</organism>
<sequence>MAEKGEKYFWLLWTVTTSLTAFHYVSLAVTFALFLAGLIVSSKCLMEEFLQNHEEKDSKQERNH</sequence>
<dbReference type="EMBL" id="RSFW01000019">
    <property type="protein sequence ID" value="RSD25489.1"/>
    <property type="molecule type" value="Genomic_DNA"/>
</dbReference>
<name>A0A3R9E737_9BACI</name>
<accession>A0A3R9E737</accession>
<dbReference type="OrthoDB" id="2887520at2"/>
<dbReference type="AlphaFoldDB" id="A0A3R9E737"/>
<keyword evidence="1" id="KW-0812">Transmembrane</keyword>
<dbReference type="Proteomes" id="UP000279911">
    <property type="component" value="Unassembled WGS sequence"/>
</dbReference>